<keyword evidence="1" id="KW-0732">Signal</keyword>
<dbReference type="EMBL" id="VLKG01000007">
    <property type="protein sequence ID" value="TWH64819.1"/>
    <property type="molecule type" value="Genomic_DNA"/>
</dbReference>
<protein>
    <submittedName>
        <fullName evidence="2">Uncharacterized protein DUF2790</fullName>
    </submittedName>
</protein>
<dbReference type="Pfam" id="PF10976">
    <property type="entry name" value="DUF2790"/>
    <property type="match status" value="1"/>
</dbReference>
<proteinExistence type="predicted"/>
<dbReference type="RefSeq" id="WP_246118737.1">
    <property type="nucleotide sequence ID" value="NZ_VLKG01000007.1"/>
</dbReference>
<dbReference type="Gene3D" id="2.30.140.50">
    <property type="entry name" value="Protein of unknown function DUF2790"/>
    <property type="match status" value="1"/>
</dbReference>
<dbReference type="InterPro" id="IPR021245">
    <property type="entry name" value="DUF2790"/>
</dbReference>
<evidence type="ECO:0000313" key="3">
    <source>
        <dbReference type="Proteomes" id="UP000319627"/>
    </source>
</evidence>
<reference evidence="2 3" key="1">
    <citation type="submission" date="2019-07" db="EMBL/GenBank/DDBJ databases">
        <title>Genomic Encyclopedia of Type Strains, Phase I: the one thousand microbial genomes (KMG-I) project.</title>
        <authorList>
            <person name="Kyrpides N."/>
        </authorList>
    </citation>
    <scope>NUCLEOTIDE SEQUENCE [LARGE SCALE GENOMIC DNA]</scope>
    <source>
        <strain evidence="2 3">DSM 375</strain>
    </source>
</reference>
<evidence type="ECO:0000256" key="1">
    <source>
        <dbReference type="SAM" id="SignalP"/>
    </source>
</evidence>
<evidence type="ECO:0000313" key="2">
    <source>
        <dbReference type="EMBL" id="TWH64819.1"/>
    </source>
</evidence>
<accession>A0A562I1A1</accession>
<dbReference type="AlphaFoldDB" id="A0A562I1A1"/>
<gene>
    <name evidence="2" type="ORF">LX59_02167</name>
</gene>
<comment type="caution">
    <text evidence="2">The sequence shown here is derived from an EMBL/GenBank/DDBJ whole genome shotgun (WGS) entry which is preliminary data.</text>
</comment>
<feature type="signal peptide" evidence="1">
    <location>
        <begin position="1"/>
        <end position="19"/>
    </location>
</feature>
<feature type="chain" id="PRO_5021835268" evidence="1">
    <location>
        <begin position="20"/>
        <end position="97"/>
    </location>
</feature>
<organism evidence="2 3">
    <name type="scientific">Azomonas agilis</name>
    <dbReference type="NCBI Taxonomy" id="116849"/>
    <lineage>
        <taxon>Bacteria</taxon>
        <taxon>Pseudomonadati</taxon>
        <taxon>Pseudomonadota</taxon>
        <taxon>Gammaproteobacteria</taxon>
        <taxon>Pseudomonadales</taxon>
        <taxon>Pseudomonadaceae</taxon>
        <taxon>Azomonas</taxon>
    </lineage>
</organism>
<keyword evidence="3" id="KW-1185">Reference proteome</keyword>
<sequence>MKFVVFALFMLCLIKTAQAKDTFGIDVKSHSAMGQSRDVLPIKTYQYGMNLDIKRVISIEGDHEACEVVPMHMLYEDSQGQRHRLEYLVMGTGCTNG</sequence>
<dbReference type="Proteomes" id="UP000319627">
    <property type="component" value="Unassembled WGS sequence"/>
</dbReference>
<name>A0A562I1A1_9GAMM</name>